<reference evidence="2" key="1">
    <citation type="submission" date="2020-05" db="EMBL/GenBank/DDBJ databases">
        <authorList>
            <person name="Chiriac C."/>
            <person name="Salcher M."/>
            <person name="Ghai R."/>
            <person name="Kavagutti S V."/>
        </authorList>
    </citation>
    <scope>NUCLEOTIDE SEQUENCE</scope>
</reference>
<gene>
    <name evidence="2" type="ORF">UFOVP1229_107</name>
</gene>
<protein>
    <submittedName>
        <fullName evidence="2">Uncharacterized protein</fullName>
    </submittedName>
</protein>
<keyword evidence="1" id="KW-0175">Coiled coil</keyword>
<dbReference type="EMBL" id="LR797178">
    <property type="protein sequence ID" value="CAB4191723.1"/>
    <property type="molecule type" value="Genomic_DNA"/>
</dbReference>
<evidence type="ECO:0000256" key="1">
    <source>
        <dbReference type="SAM" id="Coils"/>
    </source>
</evidence>
<feature type="coiled-coil region" evidence="1">
    <location>
        <begin position="9"/>
        <end position="43"/>
    </location>
</feature>
<proteinExistence type="predicted"/>
<sequence length="140" mass="15346">MSEELQATINALNARTAAYDVQIVELQQQITQLKSDIVAEKESSATALHESEEKRVADLATAKSESDAAFNQMSAKAQDVINQISRLNKALDERWQAQNTYVIALENQSVGEVRAALIAFRDAETRVQIEALSAKLNANG</sequence>
<accession>A0A6J5R4P0</accession>
<organism evidence="2">
    <name type="scientific">uncultured Caudovirales phage</name>
    <dbReference type="NCBI Taxonomy" id="2100421"/>
    <lineage>
        <taxon>Viruses</taxon>
        <taxon>Duplodnaviria</taxon>
        <taxon>Heunggongvirae</taxon>
        <taxon>Uroviricota</taxon>
        <taxon>Caudoviricetes</taxon>
        <taxon>Peduoviridae</taxon>
        <taxon>Maltschvirus</taxon>
        <taxon>Maltschvirus maltsch</taxon>
    </lineage>
</organism>
<name>A0A6J5R4P0_9CAUD</name>
<evidence type="ECO:0000313" key="2">
    <source>
        <dbReference type="EMBL" id="CAB4191723.1"/>
    </source>
</evidence>